<keyword evidence="1" id="KW-0472">Membrane</keyword>
<accession>A0A834R9U1</accession>
<proteinExistence type="predicted"/>
<protein>
    <submittedName>
        <fullName evidence="2 3">Uncharacterized protein</fullName>
    </submittedName>
</protein>
<dbReference type="Proteomes" id="UP000070412">
    <property type="component" value="Unassembled WGS sequence"/>
</dbReference>
<keyword evidence="1" id="KW-0812">Transmembrane</keyword>
<feature type="transmembrane region" description="Helical" evidence="1">
    <location>
        <begin position="58"/>
        <end position="80"/>
    </location>
</feature>
<evidence type="ECO:0000313" key="3">
    <source>
        <dbReference type="EnsemblMetazoa" id="KAF7491722.1"/>
    </source>
</evidence>
<gene>
    <name evidence="2" type="ORF">SSS_3663</name>
</gene>
<sequence length="183" mass="22347">MPSIISRALISIDLITDCCIEYYDWHEYRTILYKLLSSINDLQSTNEDFIEQNHLNRLYFYLIKDVIILIAILILFLQFFHEDFLREGRIRSLFLKHWHLIAICFFYLVFVISLQLIGTNYYDQFEWRNHSTNILQQGQQHFSKRDLIRSITNEPLHYFVFNLLKRTLSIMYYFCLEYNFTIN</sequence>
<reference evidence="2" key="2">
    <citation type="submission" date="2020-01" db="EMBL/GenBank/DDBJ databases">
        <authorList>
            <person name="Korhonen P.K.K."/>
            <person name="Guangxu M.G."/>
            <person name="Wang T.W."/>
            <person name="Stroehlein A.J.S."/>
            <person name="Young N.D."/>
            <person name="Ang C.-S.A."/>
            <person name="Fernando D.W.F."/>
            <person name="Lu H.L."/>
            <person name="Taylor S.T."/>
            <person name="Ehtesham M.E.M."/>
            <person name="Najaraj S.H.N."/>
            <person name="Harsha G.H.G."/>
            <person name="Madugundu A.M."/>
            <person name="Renuse S.R."/>
            <person name="Holt D.H."/>
            <person name="Pandey A.P."/>
            <person name="Papenfuss A.P."/>
            <person name="Gasser R.B.G."/>
            <person name="Fischer K.F."/>
        </authorList>
    </citation>
    <scope>NUCLEOTIDE SEQUENCE</scope>
    <source>
        <strain evidence="2">SSS_KF_BRIS2020</strain>
    </source>
</reference>
<reference evidence="4" key="1">
    <citation type="journal article" date="2020" name="PLoS Negl. Trop. Dis.">
        <title>High-quality nuclear genome for Sarcoptes scabiei-A critical resource for a neglected parasite.</title>
        <authorList>
            <person name="Korhonen P.K."/>
            <person name="Gasser R.B."/>
            <person name="Ma G."/>
            <person name="Wang T."/>
            <person name="Stroehlein A.J."/>
            <person name="Young N.D."/>
            <person name="Ang C.S."/>
            <person name="Fernando D.D."/>
            <person name="Lu H.C."/>
            <person name="Taylor S."/>
            <person name="Reynolds S.L."/>
            <person name="Mofiz E."/>
            <person name="Najaraj S.H."/>
            <person name="Gowda H."/>
            <person name="Madugundu A."/>
            <person name="Renuse S."/>
            <person name="Holt D."/>
            <person name="Pandey A."/>
            <person name="Papenfuss A.T."/>
            <person name="Fischer K."/>
        </authorList>
    </citation>
    <scope>NUCLEOTIDE SEQUENCE [LARGE SCALE GENOMIC DNA]</scope>
</reference>
<evidence type="ECO:0000313" key="2">
    <source>
        <dbReference type="EMBL" id="KAF7491722.1"/>
    </source>
</evidence>
<evidence type="ECO:0000256" key="1">
    <source>
        <dbReference type="SAM" id="Phobius"/>
    </source>
</evidence>
<organism evidence="2">
    <name type="scientific">Sarcoptes scabiei</name>
    <name type="common">Itch mite</name>
    <name type="synonym">Acarus scabiei</name>
    <dbReference type="NCBI Taxonomy" id="52283"/>
    <lineage>
        <taxon>Eukaryota</taxon>
        <taxon>Metazoa</taxon>
        <taxon>Ecdysozoa</taxon>
        <taxon>Arthropoda</taxon>
        <taxon>Chelicerata</taxon>
        <taxon>Arachnida</taxon>
        <taxon>Acari</taxon>
        <taxon>Acariformes</taxon>
        <taxon>Sarcoptiformes</taxon>
        <taxon>Astigmata</taxon>
        <taxon>Psoroptidia</taxon>
        <taxon>Sarcoptoidea</taxon>
        <taxon>Sarcoptidae</taxon>
        <taxon>Sarcoptinae</taxon>
        <taxon>Sarcoptes</taxon>
    </lineage>
</organism>
<keyword evidence="1" id="KW-1133">Transmembrane helix</keyword>
<reference evidence="3" key="3">
    <citation type="submission" date="2022-06" db="UniProtKB">
        <authorList>
            <consortium name="EnsemblMetazoa"/>
        </authorList>
    </citation>
    <scope>IDENTIFICATION</scope>
</reference>
<keyword evidence="4" id="KW-1185">Reference proteome</keyword>
<evidence type="ECO:0000313" key="4">
    <source>
        <dbReference type="Proteomes" id="UP000070412"/>
    </source>
</evidence>
<name>A0A834R9U1_SARSC</name>
<dbReference type="AlphaFoldDB" id="A0A834R9U1"/>
<feature type="transmembrane region" description="Helical" evidence="1">
    <location>
        <begin position="100"/>
        <end position="122"/>
    </location>
</feature>
<dbReference type="EMBL" id="WVUK01000058">
    <property type="protein sequence ID" value="KAF7491722.1"/>
    <property type="molecule type" value="Genomic_DNA"/>
</dbReference>
<dbReference type="EnsemblMetazoa" id="SSS_3663s_mrna">
    <property type="protein sequence ID" value="KAF7491722.1"/>
    <property type="gene ID" value="SSS_3663"/>
</dbReference>